<dbReference type="KEGG" id="hhg:XM38_016660"/>
<dbReference type="STRING" id="1641165.XM38_03805"/>
<protein>
    <recommendedName>
        <fullName evidence="3">Glutathione S-transferase</fullName>
    </recommendedName>
</protein>
<dbReference type="EMBL" id="CP021983">
    <property type="protein sequence ID" value="ASC70721.1"/>
    <property type="molecule type" value="Genomic_DNA"/>
</dbReference>
<gene>
    <name evidence="1" type="ORF">XM38_016660</name>
</gene>
<keyword evidence="2" id="KW-1185">Reference proteome</keyword>
<sequence length="99" mass="11166">MVNCRRSLVVIGLFSVGWSQPVLGLPPADETPEEVLRTEIIVEARSPLDGEPLSPSEYAELQAQLQDPNRERTLSSEVRYVIFLLQLRRVIKPVVPFLP</sequence>
<evidence type="ECO:0008006" key="3">
    <source>
        <dbReference type="Google" id="ProtNLM"/>
    </source>
</evidence>
<organism evidence="1 2">
    <name type="scientific">Halomicronema hongdechloris C2206</name>
    <dbReference type="NCBI Taxonomy" id="1641165"/>
    <lineage>
        <taxon>Bacteria</taxon>
        <taxon>Bacillati</taxon>
        <taxon>Cyanobacteriota</taxon>
        <taxon>Cyanophyceae</taxon>
        <taxon>Nodosilineales</taxon>
        <taxon>Nodosilineaceae</taxon>
        <taxon>Halomicronema</taxon>
    </lineage>
</organism>
<proteinExistence type="predicted"/>
<name>A0A1Z3HK83_9CYAN</name>
<reference evidence="1 2" key="1">
    <citation type="journal article" date="2016" name="Biochim. Biophys. Acta">
        <title>Characterization of red-shifted phycobilisomes isolated from the chlorophyll f-containing cyanobacterium Halomicronema hongdechloris.</title>
        <authorList>
            <person name="Li Y."/>
            <person name="Lin Y."/>
            <person name="Garvey C.J."/>
            <person name="Birch D."/>
            <person name="Corkery R.W."/>
            <person name="Loughlin P.C."/>
            <person name="Scheer H."/>
            <person name="Willows R.D."/>
            <person name="Chen M."/>
        </authorList>
    </citation>
    <scope>NUCLEOTIDE SEQUENCE [LARGE SCALE GENOMIC DNA]</scope>
    <source>
        <strain evidence="1 2">C2206</strain>
    </source>
</reference>
<dbReference type="AlphaFoldDB" id="A0A1Z3HK83"/>
<dbReference type="Proteomes" id="UP000191901">
    <property type="component" value="Chromosome"/>
</dbReference>
<evidence type="ECO:0000313" key="1">
    <source>
        <dbReference type="EMBL" id="ASC70721.1"/>
    </source>
</evidence>
<accession>A0A1Z3HK83</accession>
<evidence type="ECO:0000313" key="2">
    <source>
        <dbReference type="Proteomes" id="UP000191901"/>
    </source>
</evidence>